<sequence length="50" mass="5108">MPAGLDVPSDVALTRPATSVAAGGRLLDESKDGWRVTDPEGNELVIVGSS</sequence>
<dbReference type="RefSeq" id="WP_343881915.1">
    <property type="nucleotide sequence ID" value="NZ_BAAAIJ010000059.1"/>
</dbReference>
<gene>
    <name evidence="1" type="ORF">ACFSFX_17075</name>
</gene>
<reference evidence="2" key="1">
    <citation type="journal article" date="2019" name="Int. J. Syst. Evol. Microbiol.">
        <title>The Global Catalogue of Microorganisms (GCM) 10K type strain sequencing project: providing services to taxonomists for standard genome sequencing and annotation.</title>
        <authorList>
            <consortium name="The Broad Institute Genomics Platform"/>
            <consortium name="The Broad Institute Genome Sequencing Center for Infectious Disease"/>
            <person name="Wu L."/>
            <person name="Ma J."/>
        </authorList>
    </citation>
    <scope>NUCLEOTIDE SEQUENCE [LARGE SCALE GENOMIC DNA]</scope>
    <source>
        <strain evidence="2">JCM 11496</strain>
    </source>
</reference>
<protein>
    <recommendedName>
        <fullName evidence="3">Glyoxalase-like domain-containing protein</fullName>
    </recommendedName>
</protein>
<keyword evidence="2" id="KW-1185">Reference proteome</keyword>
<evidence type="ECO:0008006" key="3">
    <source>
        <dbReference type="Google" id="ProtNLM"/>
    </source>
</evidence>
<dbReference type="Proteomes" id="UP001597307">
    <property type="component" value="Unassembled WGS sequence"/>
</dbReference>
<organism evidence="1 2">
    <name type="scientific">Arthrobacter flavus</name>
    <dbReference type="NCBI Taxonomy" id="95172"/>
    <lineage>
        <taxon>Bacteria</taxon>
        <taxon>Bacillati</taxon>
        <taxon>Actinomycetota</taxon>
        <taxon>Actinomycetes</taxon>
        <taxon>Micrococcales</taxon>
        <taxon>Micrococcaceae</taxon>
        <taxon>Arthrobacter</taxon>
    </lineage>
</organism>
<evidence type="ECO:0000313" key="1">
    <source>
        <dbReference type="EMBL" id="MFD1848299.1"/>
    </source>
</evidence>
<accession>A0ABW4QCA8</accession>
<comment type="caution">
    <text evidence="1">The sequence shown here is derived from an EMBL/GenBank/DDBJ whole genome shotgun (WGS) entry which is preliminary data.</text>
</comment>
<evidence type="ECO:0000313" key="2">
    <source>
        <dbReference type="Proteomes" id="UP001597307"/>
    </source>
</evidence>
<name>A0ABW4QCA8_9MICC</name>
<proteinExistence type="predicted"/>
<dbReference type="EMBL" id="JBHUGA010000067">
    <property type="protein sequence ID" value="MFD1848299.1"/>
    <property type="molecule type" value="Genomic_DNA"/>
</dbReference>